<accession>A0A016VC82</accession>
<dbReference type="AlphaFoldDB" id="A0A016VC82"/>
<evidence type="ECO:0000313" key="1">
    <source>
        <dbReference type="EMBL" id="EYC25015.1"/>
    </source>
</evidence>
<organism evidence="1 2">
    <name type="scientific">Ancylostoma ceylanicum</name>
    <dbReference type="NCBI Taxonomy" id="53326"/>
    <lineage>
        <taxon>Eukaryota</taxon>
        <taxon>Metazoa</taxon>
        <taxon>Ecdysozoa</taxon>
        <taxon>Nematoda</taxon>
        <taxon>Chromadorea</taxon>
        <taxon>Rhabditida</taxon>
        <taxon>Rhabditina</taxon>
        <taxon>Rhabditomorpha</taxon>
        <taxon>Strongyloidea</taxon>
        <taxon>Ancylostomatidae</taxon>
        <taxon>Ancylostomatinae</taxon>
        <taxon>Ancylostoma</taxon>
    </lineage>
</organism>
<name>A0A016VC82_9BILA</name>
<proteinExistence type="predicted"/>
<protein>
    <submittedName>
        <fullName evidence="1">Uncharacterized protein</fullName>
    </submittedName>
</protein>
<gene>
    <name evidence="1" type="primary">Acey_s0012.g1645</name>
    <name evidence="1" type="ORF">Y032_0012g1645</name>
</gene>
<dbReference type="EMBL" id="JARK01001348">
    <property type="protein sequence ID" value="EYC25015.1"/>
    <property type="molecule type" value="Genomic_DNA"/>
</dbReference>
<comment type="caution">
    <text evidence="1">The sequence shown here is derived from an EMBL/GenBank/DDBJ whole genome shotgun (WGS) entry which is preliminary data.</text>
</comment>
<keyword evidence="2" id="KW-1185">Reference proteome</keyword>
<dbReference type="Proteomes" id="UP000024635">
    <property type="component" value="Unassembled WGS sequence"/>
</dbReference>
<reference evidence="2" key="1">
    <citation type="journal article" date="2015" name="Nat. Genet.">
        <title>The genome and transcriptome of the zoonotic hookworm Ancylostoma ceylanicum identify infection-specific gene families.</title>
        <authorList>
            <person name="Schwarz E.M."/>
            <person name="Hu Y."/>
            <person name="Antoshechkin I."/>
            <person name="Miller M.M."/>
            <person name="Sternberg P.W."/>
            <person name="Aroian R.V."/>
        </authorList>
    </citation>
    <scope>NUCLEOTIDE SEQUENCE</scope>
    <source>
        <strain evidence="2">HY135</strain>
    </source>
</reference>
<dbReference type="OrthoDB" id="10609616at2759"/>
<sequence length="117" mass="13330">MTSSRVAVNSFGDTVSLCRSPDVDGDVVVEWRDSGREVAIELTKYPDLMSRYTQVAQGFQNCFCFNGVKGFLQIDERETEKHLVLSRYFNEPGDGVYMVDRTESFPKPCLLTWLSFV</sequence>
<evidence type="ECO:0000313" key="2">
    <source>
        <dbReference type="Proteomes" id="UP000024635"/>
    </source>
</evidence>